<dbReference type="InterPro" id="IPR018490">
    <property type="entry name" value="cNMP-bd_dom_sf"/>
</dbReference>
<name>A0ABW5JKZ8_9BACT</name>
<gene>
    <name evidence="2" type="ORF">ACFSVN_06515</name>
</gene>
<dbReference type="SMART" id="SM00100">
    <property type="entry name" value="cNMP"/>
    <property type="match status" value="1"/>
</dbReference>
<dbReference type="PROSITE" id="PS50042">
    <property type="entry name" value="CNMP_BINDING_3"/>
    <property type="match status" value="1"/>
</dbReference>
<dbReference type="PANTHER" id="PTHR24567:SF74">
    <property type="entry name" value="HTH-TYPE TRANSCRIPTIONAL REGULATOR ARCR"/>
    <property type="match status" value="1"/>
</dbReference>
<keyword evidence="3" id="KW-1185">Reference proteome</keyword>
<sequence length="182" mass="20997">MFDKLKHLKDQSNIVFKSTFLANLNPAERYEFLQLCHRRSYKEGEYVFYKNDPGTGMYFIESGNIQLTIGTPDQETPDEIISQLELKSPDSFGALSIGYNLRRKSSAKCMTDCDLLGFFKPDFEVLRDRHPQIAVKFLQTLTNIALRQLETTSKKLAELASEQVALNIQFKTYYEESREESA</sequence>
<organism evidence="2 3">
    <name type="scientific">Gracilimonas halophila</name>
    <dbReference type="NCBI Taxonomy" id="1834464"/>
    <lineage>
        <taxon>Bacteria</taxon>
        <taxon>Pseudomonadati</taxon>
        <taxon>Balneolota</taxon>
        <taxon>Balneolia</taxon>
        <taxon>Balneolales</taxon>
        <taxon>Balneolaceae</taxon>
        <taxon>Gracilimonas</taxon>
    </lineage>
</organism>
<dbReference type="CDD" id="cd00038">
    <property type="entry name" value="CAP_ED"/>
    <property type="match status" value="1"/>
</dbReference>
<reference evidence="3" key="1">
    <citation type="journal article" date="2019" name="Int. J. Syst. Evol. Microbiol.">
        <title>The Global Catalogue of Microorganisms (GCM) 10K type strain sequencing project: providing services to taxonomists for standard genome sequencing and annotation.</title>
        <authorList>
            <consortium name="The Broad Institute Genomics Platform"/>
            <consortium name="The Broad Institute Genome Sequencing Center for Infectious Disease"/>
            <person name="Wu L."/>
            <person name="Ma J."/>
        </authorList>
    </citation>
    <scope>NUCLEOTIDE SEQUENCE [LARGE SCALE GENOMIC DNA]</scope>
    <source>
        <strain evidence="3">KCTC 52042</strain>
    </source>
</reference>
<dbReference type="RefSeq" id="WP_390300226.1">
    <property type="nucleotide sequence ID" value="NZ_JBHULI010000024.1"/>
</dbReference>
<dbReference type="Proteomes" id="UP001597460">
    <property type="component" value="Unassembled WGS sequence"/>
</dbReference>
<feature type="domain" description="Cyclic nucleotide-binding" evidence="1">
    <location>
        <begin position="20"/>
        <end position="126"/>
    </location>
</feature>
<evidence type="ECO:0000313" key="3">
    <source>
        <dbReference type="Proteomes" id="UP001597460"/>
    </source>
</evidence>
<evidence type="ECO:0000313" key="2">
    <source>
        <dbReference type="EMBL" id="MFD2532092.1"/>
    </source>
</evidence>
<dbReference type="Pfam" id="PF00027">
    <property type="entry name" value="cNMP_binding"/>
    <property type="match status" value="1"/>
</dbReference>
<dbReference type="InterPro" id="IPR000595">
    <property type="entry name" value="cNMP-bd_dom"/>
</dbReference>
<dbReference type="PANTHER" id="PTHR24567">
    <property type="entry name" value="CRP FAMILY TRANSCRIPTIONAL REGULATORY PROTEIN"/>
    <property type="match status" value="1"/>
</dbReference>
<evidence type="ECO:0000259" key="1">
    <source>
        <dbReference type="PROSITE" id="PS50042"/>
    </source>
</evidence>
<protein>
    <submittedName>
        <fullName evidence="2">Cyclic nucleotide-binding domain-containing protein</fullName>
    </submittedName>
</protein>
<dbReference type="SUPFAM" id="SSF51206">
    <property type="entry name" value="cAMP-binding domain-like"/>
    <property type="match status" value="1"/>
</dbReference>
<dbReference type="EMBL" id="JBHULI010000024">
    <property type="protein sequence ID" value="MFD2532092.1"/>
    <property type="molecule type" value="Genomic_DNA"/>
</dbReference>
<proteinExistence type="predicted"/>
<accession>A0ABW5JKZ8</accession>
<dbReference type="InterPro" id="IPR050397">
    <property type="entry name" value="Env_Response_Regulators"/>
</dbReference>
<comment type="caution">
    <text evidence="2">The sequence shown here is derived from an EMBL/GenBank/DDBJ whole genome shotgun (WGS) entry which is preliminary data.</text>
</comment>
<dbReference type="InterPro" id="IPR014710">
    <property type="entry name" value="RmlC-like_jellyroll"/>
</dbReference>
<dbReference type="Gene3D" id="2.60.120.10">
    <property type="entry name" value="Jelly Rolls"/>
    <property type="match status" value="1"/>
</dbReference>